<keyword evidence="1" id="KW-0812">Transmembrane</keyword>
<evidence type="ECO:0000256" key="1">
    <source>
        <dbReference type="SAM" id="Phobius"/>
    </source>
</evidence>
<evidence type="ECO:0000313" key="3">
    <source>
        <dbReference type="Proteomes" id="UP000824890"/>
    </source>
</evidence>
<keyword evidence="1" id="KW-0472">Membrane</keyword>
<feature type="transmembrane region" description="Helical" evidence="1">
    <location>
        <begin position="33"/>
        <end position="57"/>
    </location>
</feature>
<sequence>MAIVSSLPLLAQGRTLGSLAYLQSRTCLKLQPYLIYFCFCCSFRLVYMMMGILFLSLRSCEADRRRLHRLRCSVKDYAWGKIGGWIHSCKESTRRIPMDRSIRQDRTRSFGWGLTSYLEDDADGVTLRSWIAENPEALGEMGLPSPVSLQALKRQLMSPMSTTVTSKDGARKLGVCEPVTGNVQGTELPEECDDDLLEKTK</sequence>
<proteinExistence type="predicted"/>
<gene>
    <name evidence="2" type="ORF">HID58_041099</name>
</gene>
<evidence type="ECO:0008006" key="4">
    <source>
        <dbReference type="Google" id="ProtNLM"/>
    </source>
</evidence>
<comment type="caution">
    <text evidence="2">The sequence shown here is derived from an EMBL/GenBank/DDBJ whole genome shotgun (WGS) entry which is preliminary data.</text>
</comment>
<evidence type="ECO:0000313" key="2">
    <source>
        <dbReference type="EMBL" id="KAH0901596.1"/>
    </source>
</evidence>
<keyword evidence="3" id="KW-1185">Reference proteome</keyword>
<dbReference type="EMBL" id="JAGKQM010000011">
    <property type="protein sequence ID" value="KAH0901596.1"/>
    <property type="molecule type" value="Genomic_DNA"/>
</dbReference>
<protein>
    <recommendedName>
        <fullName evidence="4">Mannose-6-phosphate isomerase</fullName>
    </recommendedName>
</protein>
<reference evidence="2 3" key="1">
    <citation type="submission" date="2021-05" db="EMBL/GenBank/DDBJ databases">
        <title>Genome Assembly of Synthetic Allotetraploid Brassica napus Reveals Homoeologous Exchanges between Subgenomes.</title>
        <authorList>
            <person name="Davis J.T."/>
        </authorList>
    </citation>
    <scope>NUCLEOTIDE SEQUENCE [LARGE SCALE GENOMIC DNA]</scope>
    <source>
        <strain evidence="3">cv. Da-Ae</strain>
        <tissue evidence="2">Seedling</tissue>
    </source>
</reference>
<keyword evidence="1" id="KW-1133">Transmembrane helix</keyword>
<name>A0ABQ8BBH7_BRANA</name>
<organism evidence="2 3">
    <name type="scientific">Brassica napus</name>
    <name type="common">Rape</name>
    <dbReference type="NCBI Taxonomy" id="3708"/>
    <lineage>
        <taxon>Eukaryota</taxon>
        <taxon>Viridiplantae</taxon>
        <taxon>Streptophyta</taxon>
        <taxon>Embryophyta</taxon>
        <taxon>Tracheophyta</taxon>
        <taxon>Spermatophyta</taxon>
        <taxon>Magnoliopsida</taxon>
        <taxon>eudicotyledons</taxon>
        <taxon>Gunneridae</taxon>
        <taxon>Pentapetalae</taxon>
        <taxon>rosids</taxon>
        <taxon>malvids</taxon>
        <taxon>Brassicales</taxon>
        <taxon>Brassicaceae</taxon>
        <taxon>Brassiceae</taxon>
        <taxon>Brassica</taxon>
    </lineage>
</organism>
<dbReference type="Proteomes" id="UP000824890">
    <property type="component" value="Unassembled WGS sequence"/>
</dbReference>
<accession>A0ABQ8BBH7</accession>